<evidence type="ECO:0000313" key="9">
    <source>
        <dbReference type="Proteomes" id="UP001595872"/>
    </source>
</evidence>
<dbReference type="InterPro" id="IPR014755">
    <property type="entry name" value="Cu-Rt/internalin_Ig-like"/>
</dbReference>
<dbReference type="PANTHER" id="PTHR34820">
    <property type="entry name" value="INNER MEMBRANE PROTEIN YEBZ"/>
    <property type="match status" value="1"/>
</dbReference>
<dbReference type="RefSeq" id="WP_378252432.1">
    <property type="nucleotide sequence ID" value="NZ_JBHSIT010000001.1"/>
</dbReference>
<evidence type="ECO:0000256" key="5">
    <source>
        <dbReference type="SAM" id="MobiDB-lite"/>
    </source>
</evidence>
<evidence type="ECO:0000256" key="6">
    <source>
        <dbReference type="SAM" id="Phobius"/>
    </source>
</evidence>
<sequence length="210" mass="21200">MKTSNSRRFGVLAALVTVLTAGFGALLATPALAHTRLVSSTPGKDASAASVGEVKLVFSDQISFAKVLVKDRAGKQYQSGEAQRDGTTVTQKVAGPLPAGDYTVAYAVVGADGHRIENSDLTFTATQGGGDQANGGLPAGADTPTAEPTAASPGDQVAGTNQEKAPRAEAKKSSSGTARWVMIGVGALVGIGIGVLIVSRAKRKHPSSGE</sequence>
<keyword evidence="6" id="KW-1133">Transmembrane helix</keyword>
<dbReference type="InterPro" id="IPR014756">
    <property type="entry name" value="Ig_E-set"/>
</dbReference>
<feature type="transmembrane region" description="Helical" evidence="6">
    <location>
        <begin position="180"/>
        <end position="198"/>
    </location>
</feature>
<feature type="domain" description="CopC" evidence="7">
    <location>
        <begin position="34"/>
        <end position="123"/>
    </location>
</feature>
<keyword evidence="9" id="KW-1185">Reference proteome</keyword>
<proteinExistence type="predicted"/>
<keyword evidence="3" id="KW-0732">Signal</keyword>
<keyword evidence="4" id="KW-0186">Copper</keyword>
<evidence type="ECO:0000259" key="7">
    <source>
        <dbReference type="Pfam" id="PF04234"/>
    </source>
</evidence>
<evidence type="ECO:0000256" key="2">
    <source>
        <dbReference type="ARBA" id="ARBA00022723"/>
    </source>
</evidence>
<feature type="region of interest" description="Disordered" evidence="5">
    <location>
        <begin position="125"/>
        <end position="176"/>
    </location>
</feature>
<comment type="caution">
    <text evidence="8">The sequence shown here is derived from an EMBL/GenBank/DDBJ whole genome shotgun (WGS) entry which is preliminary data.</text>
</comment>
<name>A0ABV9TTY8_9ACTN</name>
<dbReference type="Proteomes" id="UP001595872">
    <property type="component" value="Unassembled WGS sequence"/>
</dbReference>
<accession>A0ABV9TTY8</accession>
<protein>
    <submittedName>
        <fullName evidence="8">Copper resistance protein CopC</fullName>
    </submittedName>
</protein>
<evidence type="ECO:0000256" key="1">
    <source>
        <dbReference type="ARBA" id="ARBA00004196"/>
    </source>
</evidence>
<organism evidence="8 9">
    <name type="scientific">Actinomadura gamaensis</name>
    <dbReference type="NCBI Taxonomy" id="1763541"/>
    <lineage>
        <taxon>Bacteria</taxon>
        <taxon>Bacillati</taxon>
        <taxon>Actinomycetota</taxon>
        <taxon>Actinomycetes</taxon>
        <taxon>Streptosporangiales</taxon>
        <taxon>Thermomonosporaceae</taxon>
        <taxon>Actinomadura</taxon>
    </lineage>
</organism>
<evidence type="ECO:0000313" key="8">
    <source>
        <dbReference type="EMBL" id="MFC4906750.1"/>
    </source>
</evidence>
<evidence type="ECO:0000256" key="3">
    <source>
        <dbReference type="ARBA" id="ARBA00022729"/>
    </source>
</evidence>
<comment type="subcellular location">
    <subcellularLocation>
        <location evidence="1">Cell envelope</location>
    </subcellularLocation>
</comment>
<keyword evidence="6" id="KW-0472">Membrane</keyword>
<dbReference type="InterPro" id="IPR032694">
    <property type="entry name" value="CopC/D"/>
</dbReference>
<dbReference type="PANTHER" id="PTHR34820:SF4">
    <property type="entry name" value="INNER MEMBRANE PROTEIN YEBZ"/>
    <property type="match status" value="1"/>
</dbReference>
<keyword evidence="6" id="KW-0812">Transmembrane</keyword>
<evidence type="ECO:0000256" key="4">
    <source>
        <dbReference type="ARBA" id="ARBA00023008"/>
    </source>
</evidence>
<dbReference type="Gene3D" id="2.60.40.1220">
    <property type="match status" value="1"/>
</dbReference>
<keyword evidence="2" id="KW-0479">Metal-binding</keyword>
<dbReference type="Pfam" id="PF04234">
    <property type="entry name" value="CopC"/>
    <property type="match status" value="1"/>
</dbReference>
<reference evidence="9" key="1">
    <citation type="journal article" date="2019" name="Int. J. Syst. Evol. Microbiol.">
        <title>The Global Catalogue of Microorganisms (GCM) 10K type strain sequencing project: providing services to taxonomists for standard genome sequencing and annotation.</title>
        <authorList>
            <consortium name="The Broad Institute Genomics Platform"/>
            <consortium name="The Broad Institute Genome Sequencing Center for Infectious Disease"/>
            <person name="Wu L."/>
            <person name="Ma J."/>
        </authorList>
    </citation>
    <scope>NUCLEOTIDE SEQUENCE [LARGE SCALE GENOMIC DNA]</scope>
    <source>
        <strain evidence="9">KLKA75</strain>
    </source>
</reference>
<dbReference type="SUPFAM" id="SSF81296">
    <property type="entry name" value="E set domains"/>
    <property type="match status" value="1"/>
</dbReference>
<dbReference type="InterPro" id="IPR007348">
    <property type="entry name" value="CopC_dom"/>
</dbReference>
<dbReference type="EMBL" id="JBHSIT010000001">
    <property type="protein sequence ID" value="MFC4906750.1"/>
    <property type="molecule type" value="Genomic_DNA"/>
</dbReference>
<gene>
    <name evidence="8" type="ORF">ACFPCY_05430</name>
</gene>